<dbReference type="KEGG" id="cre:CHLRE_08g381450v5"/>
<dbReference type="RefSeq" id="XP_042922273.1">
    <property type="nucleotide sequence ID" value="XM_043065271.1"/>
</dbReference>
<organism evidence="2 3">
    <name type="scientific">Chlamydomonas reinhardtii</name>
    <name type="common">Chlamydomonas smithii</name>
    <dbReference type="NCBI Taxonomy" id="3055"/>
    <lineage>
        <taxon>Eukaryota</taxon>
        <taxon>Viridiplantae</taxon>
        <taxon>Chlorophyta</taxon>
        <taxon>core chlorophytes</taxon>
        <taxon>Chlorophyceae</taxon>
        <taxon>CS clade</taxon>
        <taxon>Chlamydomonadales</taxon>
        <taxon>Chlamydomonadaceae</taxon>
        <taxon>Chlamydomonas</taxon>
    </lineage>
</organism>
<accession>A0A2K3DI34</accession>
<proteinExistence type="predicted"/>
<dbReference type="GO" id="GO:0044528">
    <property type="term" value="P:regulation of mitochondrial mRNA stability"/>
    <property type="evidence" value="ECO:0000318"/>
    <property type="project" value="GO_Central"/>
</dbReference>
<keyword evidence="3" id="KW-1185">Reference proteome</keyword>
<dbReference type="Gramene" id="PNW80182">
    <property type="protein sequence ID" value="PNW80182"/>
    <property type="gene ID" value="CHLRE_08g381450v5"/>
</dbReference>
<dbReference type="GeneID" id="5719854"/>
<dbReference type="Proteomes" id="UP000006906">
    <property type="component" value="Chromosome 8"/>
</dbReference>
<name>A0A2K3DI34_CHLRE</name>
<evidence type="ECO:0000313" key="2">
    <source>
        <dbReference type="EMBL" id="PNW80182.1"/>
    </source>
</evidence>
<protein>
    <submittedName>
        <fullName evidence="2">Uncharacterized protein</fullName>
    </submittedName>
</protein>
<evidence type="ECO:0000313" key="3">
    <source>
        <dbReference type="Proteomes" id="UP000006906"/>
    </source>
</evidence>
<dbReference type="GO" id="GO:0000963">
    <property type="term" value="P:mitochondrial RNA processing"/>
    <property type="evidence" value="ECO:0000318"/>
    <property type="project" value="GO_Central"/>
</dbReference>
<dbReference type="InParanoid" id="A0A2K3DI34"/>
<dbReference type="GO" id="GO:0035770">
    <property type="term" value="C:ribonucleoprotein granule"/>
    <property type="evidence" value="ECO:0000318"/>
    <property type="project" value="GO_Central"/>
</dbReference>
<dbReference type="GO" id="GO:0009507">
    <property type="term" value="C:chloroplast"/>
    <property type="evidence" value="ECO:0007669"/>
    <property type="project" value="GOC"/>
</dbReference>
<dbReference type="GO" id="GO:0005759">
    <property type="term" value="C:mitochondrial matrix"/>
    <property type="evidence" value="ECO:0000318"/>
    <property type="project" value="GO_Central"/>
</dbReference>
<dbReference type="OrthoDB" id="530311at2759"/>
<reference evidence="2 3" key="1">
    <citation type="journal article" date="2007" name="Science">
        <title>The Chlamydomonas genome reveals the evolution of key animal and plant functions.</title>
        <authorList>
            <person name="Merchant S.S."/>
            <person name="Prochnik S.E."/>
            <person name="Vallon O."/>
            <person name="Harris E.H."/>
            <person name="Karpowicz S.J."/>
            <person name="Witman G.B."/>
            <person name="Terry A."/>
            <person name="Salamov A."/>
            <person name="Fritz-Laylin L.K."/>
            <person name="Marechal-Drouard L."/>
            <person name="Marshall W.F."/>
            <person name="Qu L.H."/>
            <person name="Nelson D.R."/>
            <person name="Sanderfoot A.A."/>
            <person name="Spalding M.H."/>
            <person name="Kapitonov V.V."/>
            <person name="Ren Q."/>
            <person name="Ferris P."/>
            <person name="Lindquist E."/>
            <person name="Shapiro H."/>
            <person name="Lucas S.M."/>
            <person name="Grimwood J."/>
            <person name="Schmutz J."/>
            <person name="Cardol P."/>
            <person name="Cerutti H."/>
            <person name="Chanfreau G."/>
            <person name="Chen C.L."/>
            <person name="Cognat V."/>
            <person name="Croft M.T."/>
            <person name="Dent R."/>
            <person name="Dutcher S."/>
            <person name="Fernandez E."/>
            <person name="Fukuzawa H."/>
            <person name="Gonzalez-Ballester D."/>
            <person name="Gonzalez-Halphen D."/>
            <person name="Hallmann A."/>
            <person name="Hanikenne M."/>
            <person name="Hippler M."/>
            <person name="Inwood W."/>
            <person name="Jabbari K."/>
            <person name="Kalanon M."/>
            <person name="Kuras R."/>
            <person name="Lefebvre P.A."/>
            <person name="Lemaire S.D."/>
            <person name="Lobanov A.V."/>
            <person name="Lohr M."/>
            <person name="Manuell A."/>
            <person name="Meier I."/>
            <person name="Mets L."/>
            <person name="Mittag M."/>
            <person name="Mittelmeier T."/>
            <person name="Moroney J.V."/>
            <person name="Moseley J."/>
            <person name="Napoli C."/>
            <person name="Nedelcu A.M."/>
            <person name="Niyogi K."/>
            <person name="Novoselov S.V."/>
            <person name="Paulsen I.T."/>
            <person name="Pazour G."/>
            <person name="Purton S."/>
            <person name="Ral J.P."/>
            <person name="Riano-Pachon D.M."/>
            <person name="Riekhof W."/>
            <person name="Rymarquis L."/>
            <person name="Schroda M."/>
            <person name="Stern D."/>
            <person name="Umen J."/>
            <person name="Willows R."/>
            <person name="Wilson N."/>
            <person name="Zimmer S.L."/>
            <person name="Allmer J."/>
            <person name="Balk J."/>
            <person name="Bisova K."/>
            <person name="Chen C.J."/>
            <person name="Elias M."/>
            <person name="Gendler K."/>
            <person name="Hauser C."/>
            <person name="Lamb M.R."/>
            <person name="Ledford H."/>
            <person name="Long J.C."/>
            <person name="Minagawa J."/>
            <person name="Page M.D."/>
            <person name="Pan J."/>
            <person name="Pootakham W."/>
            <person name="Roje S."/>
            <person name="Rose A."/>
            <person name="Stahlberg E."/>
            <person name="Terauchi A.M."/>
            <person name="Yang P."/>
            <person name="Ball S."/>
            <person name="Bowler C."/>
            <person name="Dieckmann C.L."/>
            <person name="Gladyshev V.N."/>
            <person name="Green P."/>
            <person name="Jorgensen R."/>
            <person name="Mayfield S."/>
            <person name="Mueller-Roeber B."/>
            <person name="Rajamani S."/>
            <person name="Sayre R.T."/>
            <person name="Brokstein P."/>
            <person name="Dubchak I."/>
            <person name="Goodstein D."/>
            <person name="Hornick L."/>
            <person name="Huang Y.W."/>
            <person name="Jhaveri J."/>
            <person name="Luo Y."/>
            <person name="Martinez D."/>
            <person name="Ngau W.C."/>
            <person name="Otillar B."/>
            <person name="Poliakov A."/>
            <person name="Porter A."/>
            <person name="Szajkowski L."/>
            <person name="Werner G."/>
            <person name="Zhou K."/>
            <person name="Grigoriev I.V."/>
            <person name="Rokhsar D.S."/>
            <person name="Grossman A.R."/>
        </authorList>
    </citation>
    <scope>NUCLEOTIDE SEQUENCE [LARGE SCALE GENOMIC DNA]</scope>
    <source>
        <strain evidence="3">CC-503</strain>
    </source>
</reference>
<sequence>MPASLKHWAWRSAHRAALQRGCTQRTCLRVVSFHEAPGGPARKAAGASLRNSNSSSNGTGHDRRVAEPLTLERIPSLSPAALAAALLEHTQHRSLESAFGAGIGPGTGAAAAADPALLAAAARHVVGSGGGLAAYDGPALVDLIAAYSAAAAAGGPDAGGRGAHRDFLALCCAELTGKVDSLGPADLTRLAGACAAAGLAATDMLAAACSRASELLPQYPPGDLVSLLSSLSALGHRAPALFADAADVTAAALQLPPGHPAALGPEQAAAAVWALAAEALYYRPLFDAAGSLLMDRLGGLDGNTLARIAWAYATIRSADEAHRGVWDRDLFDGIASTCLSRAGPALASTFPPRALVTLLWSYASIPHYDQPLFEAVSTALAPRLGAGEVAPSDLVAVAWSVMRVGHRHAALMAALGRAALAAAQQQGGSSSSSGGGGALDGDDLTTIGLAFPAAHAYNEPFFKYLVTEAQARPGFFGQVALLDIIRLISRVQDRDPDFYKPALEVLLEKVHEAYLDAPLEKSGCMNPFRFG</sequence>
<dbReference type="GO" id="GO:0003723">
    <property type="term" value="F:RNA binding"/>
    <property type="evidence" value="ECO:0000318"/>
    <property type="project" value="GO_Central"/>
</dbReference>
<evidence type="ECO:0000256" key="1">
    <source>
        <dbReference type="SAM" id="MobiDB-lite"/>
    </source>
</evidence>
<dbReference type="EMBL" id="CM008969">
    <property type="protein sequence ID" value="PNW80182.1"/>
    <property type="molecule type" value="Genomic_DNA"/>
</dbReference>
<feature type="compositionally biased region" description="Polar residues" evidence="1">
    <location>
        <begin position="49"/>
        <end position="59"/>
    </location>
</feature>
<feature type="region of interest" description="Disordered" evidence="1">
    <location>
        <begin position="39"/>
        <end position="62"/>
    </location>
</feature>
<dbReference type="GO" id="GO:1901259">
    <property type="term" value="P:chloroplast rRNA processing"/>
    <property type="evidence" value="ECO:0000318"/>
    <property type="project" value="GO_Central"/>
</dbReference>
<dbReference type="AlphaFoldDB" id="A0A2K3DI34"/>
<dbReference type="ExpressionAtlas" id="A0A2K3DI34">
    <property type="expression patterns" value="baseline and differential"/>
</dbReference>
<gene>
    <name evidence="2" type="ORF">CHLRE_08g381450v5</name>
</gene>